<feature type="region of interest" description="Disordered" evidence="1">
    <location>
        <begin position="7"/>
        <end position="26"/>
    </location>
</feature>
<comment type="caution">
    <text evidence="2">The sequence shown here is derived from an EMBL/GenBank/DDBJ whole genome shotgun (WGS) entry which is preliminary data.</text>
</comment>
<evidence type="ECO:0000256" key="1">
    <source>
        <dbReference type="SAM" id="MobiDB-lite"/>
    </source>
</evidence>
<evidence type="ECO:0000313" key="3">
    <source>
        <dbReference type="Proteomes" id="UP001153269"/>
    </source>
</evidence>
<protein>
    <submittedName>
        <fullName evidence="2">Uncharacterized protein</fullName>
    </submittedName>
</protein>
<keyword evidence="3" id="KW-1185">Reference proteome</keyword>
<reference evidence="2" key="1">
    <citation type="submission" date="2020-03" db="EMBL/GenBank/DDBJ databases">
        <authorList>
            <person name="Weist P."/>
        </authorList>
    </citation>
    <scope>NUCLEOTIDE SEQUENCE</scope>
</reference>
<feature type="region of interest" description="Disordered" evidence="1">
    <location>
        <begin position="99"/>
        <end position="150"/>
    </location>
</feature>
<dbReference type="EMBL" id="CADEAL010000176">
    <property type="protein sequence ID" value="CAB1415829.1"/>
    <property type="molecule type" value="Genomic_DNA"/>
</dbReference>
<name>A0A9N7TPJ8_PLEPL</name>
<feature type="compositionally biased region" description="Pro residues" evidence="1">
    <location>
        <begin position="129"/>
        <end position="139"/>
    </location>
</feature>
<organism evidence="2 3">
    <name type="scientific">Pleuronectes platessa</name>
    <name type="common">European plaice</name>
    <dbReference type="NCBI Taxonomy" id="8262"/>
    <lineage>
        <taxon>Eukaryota</taxon>
        <taxon>Metazoa</taxon>
        <taxon>Chordata</taxon>
        <taxon>Craniata</taxon>
        <taxon>Vertebrata</taxon>
        <taxon>Euteleostomi</taxon>
        <taxon>Actinopterygii</taxon>
        <taxon>Neopterygii</taxon>
        <taxon>Teleostei</taxon>
        <taxon>Neoteleostei</taxon>
        <taxon>Acanthomorphata</taxon>
        <taxon>Carangaria</taxon>
        <taxon>Pleuronectiformes</taxon>
        <taxon>Pleuronectoidei</taxon>
        <taxon>Pleuronectidae</taxon>
        <taxon>Pleuronectes</taxon>
    </lineage>
</organism>
<dbReference type="AlphaFoldDB" id="A0A9N7TPJ8"/>
<evidence type="ECO:0000313" key="2">
    <source>
        <dbReference type="EMBL" id="CAB1415829.1"/>
    </source>
</evidence>
<accession>A0A9N7TPJ8</accession>
<sequence>MEVVVVAGSGGRHVRTTAEAPERAAKRTVPSGWSRTRTVPHQMGALTFYRYEQPIVDYCQAHQPLRLNMGYEGPPQGLDDLGPRDRGTIQTVALPAVPSAASIGAPMPGPRSPPLPLRPPTEGPGGGGPFPPGGGPFPPAERTGTLKFGR</sequence>
<gene>
    <name evidence="2" type="ORF">PLEPLA_LOCUS3547</name>
</gene>
<feature type="compositionally biased region" description="Pro residues" evidence="1">
    <location>
        <begin position="107"/>
        <end position="122"/>
    </location>
</feature>
<dbReference type="Proteomes" id="UP001153269">
    <property type="component" value="Unassembled WGS sequence"/>
</dbReference>
<proteinExistence type="predicted"/>